<comment type="caution">
    <text evidence="2">The sequence shown here is derived from an EMBL/GenBank/DDBJ whole genome shotgun (WGS) entry which is preliminary data.</text>
</comment>
<feature type="region of interest" description="Disordered" evidence="1">
    <location>
        <begin position="47"/>
        <end position="80"/>
    </location>
</feature>
<evidence type="ECO:0000313" key="3">
    <source>
        <dbReference type="Proteomes" id="UP000019335"/>
    </source>
</evidence>
<feature type="region of interest" description="Disordered" evidence="1">
    <location>
        <begin position="195"/>
        <end position="234"/>
    </location>
</feature>
<feature type="compositionally biased region" description="Basic residues" evidence="1">
    <location>
        <begin position="293"/>
        <end position="309"/>
    </location>
</feature>
<dbReference type="EMBL" id="AZIL01001067">
    <property type="protein sequence ID" value="EWM24943.1"/>
    <property type="molecule type" value="Genomic_DNA"/>
</dbReference>
<protein>
    <submittedName>
        <fullName evidence="2">Uncharacterized protein</fullName>
    </submittedName>
</protein>
<evidence type="ECO:0000313" key="2">
    <source>
        <dbReference type="EMBL" id="EWM24943.1"/>
    </source>
</evidence>
<dbReference type="Proteomes" id="UP000019335">
    <property type="component" value="Chromosome 12"/>
</dbReference>
<reference evidence="2 3" key="1">
    <citation type="journal article" date="2014" name="Mol. Plant">
        <title>Chromosome Scale Genome Assembly and Transcriptome Profiling of Nannochloropsis gaditana in Nitrogen Depletion.</title>
        <authorList>
            <person name="Corteggiani Carpinelli E."/>
            <person name="Telatin A."/>
            <person name="Vitulo N."/>
            <person name="Forcato C."/>
            <person name="D'Angelo M."/>
            <person name="Schiavon R."/>
            <person name="Vezzi A."/>
            <person name="Giacometti G.M."/>
            <person name="Morosinotto T."/>
            <person name="Valle G."/>
        </authorList>
    </citation>
    <scope>NUCLEOTIDE SEQUENCE [LARGE SCALE GENOMIC DNA]</scope>
    <source>
        <strain evidence="2 3">B-31</strain>
    </source>
</reference>
<feature type="region of interest" description="Disordered" evidence="1">
    <location>
        <begin position="283"/>
        <end position="309"/>
    </location>
</feature>
<name>W7TN83_9STRA</name>
<organism evidence="2 3">
    <name type="scientific">Nannochloropsis gaditana</name>
    <dbReference type="NCBI Taxonomy" id="72520"/>
    <lineage>
        <taxon>Eukaryota</taxon>
        <taxon>Sar</taxon>
        <taxon>Stramenopiles</taxon>
        <taxon>Ochrophyta</taxon>
        <taxon>Eustigmatophyceae</taxon>
        <taxon>Eustigmatales</taxon>
        <taxon>Monodopsidaceae</taxon>
        <taxon>Nannochloropsis</taxon>
    </lineage>
</organism>
<keyword evidence="3" id="KW-1185">Reference proteome</keyword>
<proteinExistence type="predicted"/>
<accession>W7TN83</accession>
<evidence type="ECO:0000256" key="1">
    <source>
        <dbReference type="SAM" id="MobiDB-lite"/>
    </source>
</evidence>
<dbReference type="AlphaFoldDB" id="W7TN83"/>
<gene>
    <name evidence="2" type="ORF">Naga_100086g2</name>
</gene>
<dbReference type="OrthoDB" id="10341531at2759"/>
<sequence>MVQGMRSLPNYQNVTFYFFIFFLTRPIRAIQEEVVHIRLADGVDRRSLQSTAEEPPTIPPVDTPSSTSTPLPAPARPSGPRLLREMDGESFALTKDGHNYNVKMFQTVTRRRPSENTPVVLGVWDKWEMVNGKEEAEDVNIACKEAQVGEGHGVSMSFRMLYRHGDPCPHNTSVLQSVTVDFLCLAPSFTTVPGLDSGASAGKPASVSDMDGSSHVTTWEEEADGQTSLGTRPGVAKDMGQGLNFRLMDAVETPPCHHRLTLDSPVPCAVLARDMVDVAPPSHAGVQAGGAGKGRKGKRKLPKGQKKRNGRRLYKRLLVVAGELCLALRGPMRRAGSSVKEQCTFVARAVRKRFWKAISVPLASLLALPSTCWRLVSERGSKRREGGLEALVEEMRALRLLLTTFLGESRAEGGTCCPYPGRGECRNGKRERDHEGGEYA</sequence>